<feature type="domain" description="Cadherin" evidence="13">
    <location>
        <begin position="990"/>
        <end position="1081"/>
    </location>
</feature>
<evidence type="ECO:0000256" key="11">
    <source>
        <dbReference type="PROSITE-ProRule" id="PRU00076"/>
    </source>
</evidence>
<dbReference type="PROSITE" id="PS00022">
    <property type="entry name" value="EGF_1"/>
    <property type="match status" value="2"/>
</dbReference>
<dbReference type="GO" id="GO:0005886">
    <property type="term" value="C:plasma membrane"/>
    <property type="evidence" value="ECO:0007669"/>
    <property type="project" value="TreeGrafter"/>
</dbReference>
<evidence type="ECO:0000256" key="10">
    <source>
        <dbReference type="PROSITE-ProRule" id="PRU00043"/>
    </source>
</evidence>
<keyword evidence="8 11" id="KW-1015">Disulfide bond</keyword>
<dbReference type="PANTHER" id="PTHR24028:SF316">
    <property type="entry name" value="NEURAL-CADHERIN-LIKE"/>
    <property type="match status" value="1"/>
</dbReference>
<dbReference type="SUPFAM" id="SSF57196">
    <property type="entry name" value="EGF/Laminin"/>
    <property type="match status" value="2"/>
</dbReference>
<keyword evidence="7" id="KW-1133">Transmembrane helix</keyword>
<evidence type="ECO:0000256" key="5">
    <source>
        <dbReference type="ARBA" id="ARBA00022692"/>
    </source>
</evidence>
<feature type="disulfide bond" evidence="11">
    <location>
        <begin position="1347"/>
        <end position="1356"/>
    </location>
</feature>
<dbReference type="InterPro" id="IPR015919">
    <property type="entry name" value="Cadherin-like_sf"/>
</dbReference>
<feature type="disulfide bond" evidence="11">
    <location>
        <begin position="1389"/>
        <end position="1398"/>
    </location>
</feature>
<dbReference type="PROSITE" id="PS50026">
    <property type="entry name" value="EGF_3"/>
    <property type="match status" value="3"/>
</dbReference>
<name>A0A8S3QPD0_MYTED</name>
<dbReference type="InterPro" id="IPR000152">
    <property type="entry name" value="EGF-type_Asp/Asn_hydroxyl_site"/>
</dbReference>
<feature type="domain" description="EGF-like" evidence="12">
    <location>
        <begin position="1362"/>
        <end position="1399"/>
    </location>
</feature>
<evidence type="ECO:0000313" key="15">
    <source>
        <dbReference type="Proteomes" id="UP000683360"/>
    </source>
</evidence>
<dbReference type="PROSITE" id="PS50268">
    <property type="entry name" value="CADHERIN_2"/>
    <property type="match status" value="10"/>
</dbReference>
<dbReference type="GO" id="GO:0007399">
    <property type="term" value="P:nervous system development"/>
    <property type="evidence" value="ECO:0007669"/>
    <property type="project" value="UniProtKB-ARBA"/>
</dbReference>
<dbReference type="CDD" id="cd11304">
    <property type="entry name" value="Cadherin_repeat"/>
    <property type="match status" value="9"/>
</dbReference>
<feature type="domain" description="Cadherin" evidence="13">
    <location>
        <begin position="115"/>
        <end position="170"/>
    </location>
</feature>
<dbReference type="SMART" id="SM00112">
    <property type="entry name" value="CA"/>
    <property type="match status" value="10"/>
</dbReference>
<gene>
    <name evidence="14" type="ORF">MEDL_11731</name>
</gene>
<dbReference type="InterPro" id="IPR018097">
    <property type="entry name" value="EGF_Ca-bd_CS"/>
</dbReference>
<evidence type="ECO:0000256" key="9">
    <source>
        <dbReference type="ARBA" id="ARBA00023180"/>
    </source>
</evidence>
<dbReference type="PROSITE" id="PS00010">
    <property type="entry name" value="ASX_HYDROXYL"/>
    <property type="match status" value="1"/>
</dbReference>
<sequence length="1550" mass="170180">MIYCYCLAVVSSISESSKSGDKVGQLIAIDPDNEGGEKQTFTYNITDNAEGRFTIQDGHVVVDDADFNFEKERTYSIFITVEDNGTPPLTKDVTFIIEITDDNDSPTDLTLSGDYFSVTGNTVVVSGAVDYESTQSITFQVRVSDDGFPVKSIAKNFTIAVTNKNEKPEMVKMLETEKVKNMEIPECTLTNDVVGTLMASDPDQSDKMTFTLIETGSDIFKLLSASPDCKQSIEAPYNTQCSTDVLLNKIVNYEDPELRAHRLVVMDIELDGEVTSIPENSPSFEIGQLESLDDDEDDQHIYQVITFWELFTVKEGMLIAQFPVDYEKKQSYDVTIKSKDNGVPSQYFIKTFNFNVIDVNEAPSAIELSSYDVSNDAAIGDAVGIVTVTDPDNSGITHGQTHNCTVGEEGVGVFSVNNPNLLLKVNGSIPLDKNQMNISITCQDSGEPPLSKTVLVNIQIKETIEVPKIIVLQDQKTVPENEETFTVGQVLIVHQLTMDSLTGPFVYLLSDQDMPFKLDGDLLKIKEPLNYEEQSEWEVTVTASGTYNEKPFNLTESFKIQVSDVNEKPIKIRVYGGGYLQENSQTGTVIGDLNTEDHEKDQTYSYSLLAVAKGLDISKSDPYIEDAFVLDGRTLKIGSRAEVINFEESSVFTIQVKSTDSGEPSLSVTDTINIVIKDVNDPPTDIHLDSSVIAENSPVDTIIGNVIVQDEDKNQKHKCDVQNSVVVPFDITDDLKLVVKKEKLDYEETNTYVIDVICRDAGLDGSHLSYQKALIVNVTDINEPPTDIEITNLDVSESQLSGEVVSKVSARDPESQQLTFSVEGSTLFKIEGENTIVTSGQLDFEETSEYTITIKVTDEEGLFSTKEFVFKVKDENEAPTGIKLDNNQVKENIEGGTVIGTFSTEDPDRGQTFTYTLLPGDSDGYFAISGNKLVAGQSTLDYETNNEYKMLVESKDNGILSKSVQEEIIIFVRDLNDPPESIIFGNVSPLDEDTPLKTIVTAIQVDDPDAGQSHSCNLQTKSTPFAIFTNDNAEKSLVLTNVLDFETTKIYNLVVQCSDGEFSIQKNLQIEVNDKNEAPTSIDLSGSQTILADAKVGDLIGQFSTKDPDQNQAHNFVLKGPNSDLFKIDGSKLLVDSAIPTAVLTSANPVITITVRVSDNGDPIEYLQQNITLLVTNIQVVAAELPSVALDNLDVAEDSDVGTIIGTLYNVNQSVENNIIFEFEKNPGGFLSIKDNNHLVLEKSLADYAGTSVTVVIRVRNVETFEQSSQEVTILIKQVDRCFNNGKTCDENARCVKLNATYHMCNCEHGFTGDGYSCLNIDDCAGEDTCQNGATCVDGIDTFSCICPKEFNGLRCEKSLQPENPCTKNPCKNNAACLSEDGKSYVCNCAPGWTGGTCSDSIDDCQNSVCLAGGHSCNANACENNKTNICIPLYDKDNYACGKSVKLTIDVPKNADLDEPEYKARMNDIILELLDRKGISTTSRRRKQRENLFETEVCPAVIGLHEQQTIVPEEKEEGGLSGAVIGGGIGRKQIQNLNNHALQENYKTKC</sequence>
<dbReference type="CDD" id="cd00054">
    <property type="entry name" value="EGF_CA"/>
    <property type="match status" value="1"/>
</dbReference>
<dbReference type="GO" id="GO:0005576">
    <property type="term" value="C:extracellular region"/>
    <property type="evidence" value="ECO:0007669"/>
    <property type="project" value="UniProtKB-SubCell"/>
</dbReference>
<evidence type="ECO:0000256" key="7">
    <source>
        <dbReference type="ARBA" id="ARBA00022989"/>
    </source>
</evidence>
<dbReference type="Gene3D" id="2.10.25.10">
    <property type="entry name" value="Laminin"/>
    <property type="match status" value="3"/>
</dbReference>
<keyword evidence="10" id="KW-0106">Calcium</keyword>
<feature type="domain" description="EGF-like" evidence="12">
    <location>
        <begin position="1278"/>
        <end position="1319"/>
    </location>
</feature>
<dbReference type="PRINTS" id="PR00205">
    <property type="entry name" value="CADHERIN"/>
</dbReference>
<dbReference type="FunFam" id="2.10.25.10:FF:000045">
    <property type="entry name" value="Slit guidance ligand 2"/>
    <property type="match status" value="1"/>
</dbReference>
<evidence type="ECO:0000256" key="1">
    <source>
        <dbReference type="ARBA" id="ARBA00004167"/>
    </source>
</evidence>
<dbReference type="PROSITE" id="PS01187">
    <property type="entry name" value="EGF_CA"/>
    <property type="match status" value="1"/>
</dbReference>
<evidence type="ECO:0000256" key="3">
    <source>
        <dbReference type="ARBA" id="ARBA00022525"/>
    </source>
</evidence>
<evidence type="ECO:0000313" key="14">
    <source>
        <dbReference type="EMBL" id="CAG2196893.1"/>
    </source>
</evidence>
<dbReference type="OrthoDB" id="10043560at2759"/>
<comment type="caution">
    <text evidence="14">The sequence shown here is derived from an EMBL/GenBank/DDBJ whole genome shotgun (WGS) entry which is preliminary data.</text>
</comment>
<keyword evidence="5" id="KW-0812">Transmembrane</keyword>
<dbReference type="InterPro" id="IPR002126">
    <property type="entry name" value="Cadherin-like_dom"/>
</dbReference>
<dbReference type="SUPFAM" id="SSF49313">
    <property type="entry name" value="Cadherin-like"/>
    <property type="match status" value="9"/>
</dbReference>
<accession>A0A8S3QPD0</accession>
<dbReference type="Gene3D" id="2.60.40.60">
    <property type="entry name" value="Cadherins"/>
    <property type="match status" value="10"/>
</dbReference>
<dbReference type="PANTHER" id="PTHR24028">
    <property type="entry name" value="CADHERIN-87A"/>
    <property type="match status" value="1"/>
</dbReference>
<keyword evidence="9" id="KW-0325">Glycoprotein</keyword>
<feature type="domain" description="Cadherin" evidence="13">
    <location>
        <begin position="176"/>
        <end position="365"/>
    </location>
</feature>
<feature type="domain" description="Cadherin" evidence="13">
    <location>
        <begin position="477"/>
        <end position="571"/>
    </location>
</feature>
<dbReference type="SMART" id="SM00179">
    <property type="entry name" value="EGF_CA"/>
    <property type="match status" value="2"/>
</dbReference>
<comment type="subcellular location">
    <subcellularLocation>
        <location evidence="1">Membrane</location>
        <topology evidence="1">Single-pass membrane protein</topology>
    </subcellularLocation>
    <subcellularLocation>
        <location evidence="2">Secreted</location>
    </subcellularLocation>
</comment>
<dbReference type="EMBL" id="CAJPWZ010000580">
    <property type="protein sequence ID" value="CAG2196893.1"/>
    <property type="molecule type" value="Genomic_DNA"/>
</dbReference>
<feature type="domain" description="Cadherin" evidence="13">
    <location>
        <begin position="12"/>
        <end position="116"/>
    </location>
</feature>
<dbReference type="InterPro" id="IPR001881">
    <property type="entry name" value="EGF-like_Ca-bd_dom"/>
</dbReference>
<keyword evidence="4 11" id="KW-0245">EGF-like domain</keyword>
<keyword evidence="3" id="KW-0964">Secreted</keyword>
<evidence type="ECO:0000259" key="12">
    <source>
        <dbReference type="PROSITE" id="PS50026"/>
    </source>
</evidence>
<dbReference type="InterPro" id="IPR000742">
    <property type="entry name" value="EGF"/>
</dbReference>
<dbReference type="GO" id="GO:0007156">
    <property type="term" value="P:homophilic cell adhesion via plasma membrane adhesion molecules"/>
    <property type="evidence" value="ECO:0007669"/>
    <property type="project" value="InterPro"/>
</dbReference>
<protein>
    <submittedName>
        <fullName evidence="14">Uncharacterized protein</fullName>
    </submittedName>
</protein>
<organism evidence="14 15">
    <name type="scientific">Mytilus edulis</name>
    <name type="common">Blue mussel</name>
    <dbReference type="NCBI Taxonomy" id="6550"/>
    <lineage>
        <taxon>Eukaryota</taxon>
        <taxon>Metazoa</taxon>
        <taxon>Spiralia</taxon>
        <taxon>Lophotrochozoa</taxon>
        <taxon>Mollusca</taxon>
        <taxon>Bivalvia</taxon>
        <taxon>Autobranchia</taxon>
        <taxon>Pteriomorphia</taxon>
        <taxon>Mytilida</taxon>
        <taxon>Mytiloidea</taxon>
        <taxon>Mytilidae</taxon>
        <taxon>Mytilinae</taxon>
        <taxon>Mytilus</taxon>
    </lineage>
</organism>
<dbReference type="SMART" id="SM00181">
    <property type="entry name" value="EGF"/>
    <property type="match status" value="3"/>
</dbReference>
<dbReference type="Pfam" id="PF00028">
    <property type="entry name" value="Cadherin"/>
    <property type="match status" value="3"/>
</dbReference>
<feature type="domain" description="Cadherin" evidence="13">
    <location>
        <begin position="888"/>
        <end position="981"/>
    </location>
</feature>
<dbReference type="Pfam" id="PF00008">
    <property type="entry name" value="EGF"/>
    <property type="match status" value="2"/>
</dbReference>
<evidence type="ECO:0000256" key="4">
    <source>
        <dbReference type="ARBA" id="ARBA00022536"/>
    </source>
</evidence>
<evidence type="ECO:0000256" key="2">
    <source>
        <dbReference type="ARBA" id="ARBA00004613"/>
    </source>
</evidence>
<evidence type="ECO:0000256" key="8">
    <source>
        <dbReference type="ARBA" id="ARBA00023157"/>
    </source>
</evidence>
<comment type="caution">
    <text evidence="11">Lacks conserved residue(s) required for the propagation of feature annotation.</text>
</comment>
<feature type="domain" description="Cadherin" evidence="13">
    <location>
        <begin position="693"/>
        <end position="787"/>
    </location>
</feature>
<feature type="domain" description="Cadherin" evidence="13">
    <location>
        <begin position="365"/>
        <end position="469"/>
    </location>
</feature>
<reference evidence="14" key="1">
    <citation type="submission" date="2021-03" db="EMBL/GenBank/DDBJ databases">
        <authorList>
            <person name="Bekaert M."/>
        </authorList>
    </citation>
    <scope>NUCLEOTIDE SEQUENCE</scope>
</reference>
<evidence type="ECO:0000256" key="6">
    <source>
        <dbReference type="ARBA" id="ARBA00022737"/>
    </source>
</evidence>
<evidence type="ECO:0000259" key="13">
    <source>
        <dbReference type="PROSITE" id="PS50268"/>
    </source>
</evidence>
<dbReference type="CDD" id="cd00053">
    <property type="entry name" value="EGF"/>
    <property type="match status" value="1"/>
</dbReference>
<dbReference type="Proteomes" id="UP000683360">
    <property type="component" value="Unassembled WGS sequence"/>
</dbReference>
<feature type="domain" description="EGF-like" evidence="12">
    <location>
        <begin position="1320"/>
        <end position="1357"/>
    </location>
</feature>
<dbReference type="PROSITE" id="PS01186">
    <property type="entry name" value="EGF_2"/>
    <property type="match status" value="2"/>
</dbReference>
<keyword evidence="15" id="KW-1185">Reference proteome</keyword>
<dbReference type="InterPro" id="IPR050174">
    <property type="entry name" value="Protocadherin/Cadherin-CA"/>
</dbReference>
<feature type="domain" description="Cadherin" evidence="13">
    <location>
        <begin position="787"/>
        <end position="881"/>
    </location>
</feature>
<proteinExistence type="predicted"/>
<feature type="domain" description="Cadherin" evidence="13">
    <location>
        <begin position="580"/>
        <end position="685"/>
    </location>
</feature>
<dbReference type="GO" id="GO:0005509">
    <property type="term" value="F:calcium ion binding"/>
    <property type="evidence" value="ECO:0007669"/>
    <property type="project" value="UniProtKB-UniRule"/>
</dbReference>
<keyword evidence="6" id="KW-0677">Repeat</keyword>
<keyword evidence="7" id="KW-0472">Membrane</keyword>